<organism evidence="1 2">
    <name type="scientific">Gordonia phage GAL1</name>
    <dbReference type="NCBI Taxonomy" id="1647469"/>
    <lineage>
        <taxon>Viruses</taxon>
        <taxon>Duplodnaviria</taxon>
        <taxon>Heunggongvirae</taxon>
        <taxon>Uroviricota</taxon>
        <taxon>Caudoviricetes</taxon>
        <taxon>Galunavirus</taxon>
        <taxon>Galunavirus GAL1</taxon>
    </lineage>
</organism>
<keyword evidence="2" id="KW-1185">Reference proteome</keyword>
<evidence type="ECO:0000313" key="2">
    <source>
        <dbReference type="Proteomes" id="UP000201404"/>
    </source>
</evidence>
<gene>
    <name evidence="1" type="ORF">GAL1_57</name>
</gene>
<reference evidence="1 2" key="1">
    <citation type="submission" date="2015-04" db="EMBL/GenBank/DDBJ databases">
        <title>Locating and activating molecular 'time bombs': can Mycolata prophages be selectively induced en masse to biologically control activated sludge foaming?</title>
        <authorList>
            <person name="Dyson Z.A."/>
            <person name="Brown T.L."/>
            <person name="Farrar B."/>
            <person name="Doyle S."/>
            <person name="Tucci J."/>
            <person name="Seviour R.J."/>
            <person name="Petrovski S."/>
        </authorList>
    </citation>
    <scope>NUCLEOTIDE SEQUENCE [LARGE SCALE GENOMIC DNA]</scope>
</reference>
<dbReference type="GeneID" id="30309372"/>
<evidence type="ECO:0000313" key="1">
    <source>
        <dbReference type="EMBL" id="AKJ72072.1"/>
    </source>
</evidence>
<dbReference type="Proteomes" id="UP000201404">
    <property type="component" value="Genome"/>
</dbReference>
<sequence>MSELTRRDFQCILDEVAKAIGKYPFDFTYTDLPSQVKAERERLTKIIDDNNAVTKQWVDEAKASLPEPDATNPNHLRWAAKMIEIARPGGDSGIRGGQRNVLADGLRAEADRLDAAQSDEREREQRIEAVAKVLADFTFTSERDTAARALEDAGLLRDGVR</sequence>
<dbReference type="KEGG" id="vg:30309372"/>
<dbReference type="RefSeq" id="YP_009324449.1">
    <property type="nucleotide sequence ID" value="NC_031936.1"/>
</dbReference>
<name>A0A159B6F1_9CAUD</name>
<proteinExistence type="predicted"/>
<protein>
    <submittedName>
        <fullName evidence="1">Uncharacterized protein</fullName>
    </submittedName>
</protein>
<accession>A0A159B6F1</accession>
<dbReference type="EMBL" id="KR053194">
    <property type="protein sequence ID" value="AKJ72072.1"/>
    <property type="molecule type" value="Genomic_DNA"/>
</dbReference>